<dbReference type="Proteomes" id="UP000033969">
    <property type="component" value="Unassembled WGS sequence"/>
</dbReference>
<evidence type="ECO:0000313" key="1">
    <source>
        <dbReference type="EMBL" id="KKS16780.1"/>
    </source>
</evidence>
<proteinExistence type="predicted"/>
<gene>
    <name evidence="1" type="ORF">UU74_C0033G0012</name>
</gene>
<dbReference type="InterPro" id="IPR036390">
    <property type="entry name" value="WH_DNA-bd_sf"/>
</dbReference>
<reference evidence="1 2" key="1">
    <citation type="journal article" date="2015" name="Nature">
        <title>rRNA introns, odd ribosomes, and small enigmatic genomes across a large radiation of phyla.</title>
        <authorList>
            <person name="Brown C.T."/>
            <person name="Hug L.A."/>
            <person name="Thomas B.C."/>
            <person name="Sharon I."/>
            <person name="Castelle C.J."/>
            <person name="Singh A."/>
            <person name="Wilkins M.J."/>
            <person name="Williams K.H."/>
            <person name="Banfield J.F."/>
        </authorList>
    </citation>
    <scope>NUCLEOTIDE SEQUENCE [LARGE SCALE GENOMIC DNA]</scope>
</reference>
<dbReference type="SUPFAM" id="SSF46785">
    <property type="entry name" value="Winged helix' DNA-binding domain"/>
    <property type="match status" value="1"/>
</dbReference>
<dbReference type="AlphaFoldDB" id="A0A0G0WVL9"/>
<organism evidence="1 2">
    <name type="scientific">Candidatus Woesebacteria bacterium GW2011_GWA1_41_7</name>
    <dbReference type="NCBI Taxonomy" id="1618556"/>
    <lineage>
        <taxon>Bacteria</taxon>
        <taxon>Candidatus Woeseibacteriota</taxon>
    </lineage>
</organism>
<comment type="caution">
    <text evidence="1">The sequence shown here is derived from an EMBL/GenBank/DDBJ whole genome shotgun (WGS) entry which is preliminary data.</text>
</comment>
<dbReference type="Gene3D" id="1.10.10.10">
    <property type="entry name" value="Winged helix-like DNA-binding domain superfamily/Winged helix DNA-binding domain"/>
    <property type="match status" value="1"/>
</dbReference>
<accession>A0A0G0WVL9</accession>
<name>A0A0G0WVL9_9BACT</name>
<dbReference type="EMBL" id="LCBU01000033">
    <property type="protein sequence ID" value="KKS16780.1"/>
    <property type="molecule type" value="Genomic_DNA"/>
</dbReference>
<protein>
    <submittedName>
        <fullName evidence="1">Uncharacterized protein</fullName>
    </submittedName>
</protein>
<sequence length="144" mass="16223">MSIDLDKAELLALLERGFSPPEIAKTMGTTPPTIRQRIAALQQEQGVLLQYRQLQNLRLTELQHAILEAITPEKIAEAPLNVLVQAFKILKDKELVMTGNPTEIKGLVGYLVELEKQEIAITLNSNPEPVIEQEKEETYIPRLQ</sequence>
<evidence type="ECO:0000313" key="2">
    <source>
        <dbReference type="Proteomes" id="UP000033969"/>
    </source>
</evidence>
<dbReference type="InterPro" id="IPR036388">
    <property type="entry name" value="WH-like_DNA-bd_sf"/>
</dbReference>